<dbReference type="InterPro" id="IPR050546">
    <property type="entry name" value="Glycosyl_Hydrlase_16"/>
</dbReference>
<proteinExistence type="predicted"/>
<dbReference type="Gene3D" id="3.50.4.10">
    <property type="entry name" value="Hepatocyte Growth Factor"/>
    <property type="match status" value="2"/>
</dbReference>
<evidence type="ECO:0000256" key="2">
    <source>
        <dbReference type="ARBA" id="ARBA00023157"/>
    </source>
</evidence>
<dbReference type="GO" id="GO:0005576">
    <property type="term" value="C:extracellular region"/>
    <property type="evidence" value="ECO:0007669"/>
    <property type="project" value="InterPro"/>
</dbReference>
<evidence type="ECO:0000313" key="5">
    <source>
        <dbReference type="WBParaSite" id="ACRNAN_scaffold8023.g21010.t1"/>
    </source>
</evidence>
<accession>A0A914EG74</accession>
<keyword evidence="4" id="KW-1185">Reference proteome</keyword>
<dbReference type="Pfam" id="PF14295">
    <property type="entry name" value="PAN_4"/>
    <property type="match status" value="3"/>
</dbReference>
<dbReference type="CDD" id="cd02181">
    <property type="entry name" value="GH16_fungal_Lam16A_glucanase"/>
    <property type="match status" value="1"/>
</dbReference>
<keyword evidence="2" id="KW-1015">Disulfide bond</keyword>
<dbReference type="SMART" id="SM00223">
    <property type="entry name" value="APPLE"/>
    <property type="match status" value="2"/>
</dbReference>
<dbReference type="GO" id="GO:0006508">
    <property type="term" value="P:proteolysis"/>
    <property type="evidence" value="ECO:0007669"/>
    <property type="project" value="InterPro"/>
</dbReference>
<dbReference type="GO" id="GO:0004553">
    <property type="term" value="F:hydrolase activity, hydrolyzing O-glycosyl compounds"/>
    <property type="evidence" value="ECO:0007669"/>
    <property type="project" value="InterPro"/>
</dbReference>
<dbReference type="PANTHER" id="PTHR10963">
    <property type="entry name" value="GLYCOSYL HYDROLASE-RELATED"/>
    <property type="match status" value="1"/>
</dbReference>
<dbReference type="PANTHER" id="PTHR10963:SF24">
    <property type="entry name" value="GLYCOSIDASE C21B10.07-RELATED"/>
    <property type="match status" value="1"/>
</dbReference>
<dbReference type="AlphaFoldDB" id="A0A914EG74"/>
<keyword evidence="1" id="KW-0677">Repeat</keyword>
<sequence length="701" mass="76189">MTDQEVETMELPNSPDLCVEDFSLWSILENEACSKPHQSIEALKKSLVATEFARFMCGGLLIMEHFGKRSMFKAPSVDRSVEEKFKNKELSTMFSYKLMFNAYFFLWMVSEVVLASNPLTYSSGVQGGVSNLPATCPFAYNNTDIDGFQIGTASGTFDECCSICQNFAGCVAWTFLPNTCYLKASAGPLVAKSGTTVGIYLNITQLGPVGAPDTNDSTCPTQYPGMDYSYGYDYYSVGTPNSSACCDLCGGQAFCVAYVWSETFGGTCWFKSGFARLVNNTRPGNVVGILKGPNPNTACPSQYSNGNISGGDIGQAQAASGDCCSLCVKFKGCVAYTWSRDTCYFKSIVGPIIDNVNGFEVGIVAGKSTYTNSTYQLIRTYAGTTFFEAFKFNTFGDPTDGTVDYVNESVALSAGLISFPNGQVKIAADSTHVISNTSRGRPSVRIESIDKYNEGLFILDLAHMPVGPGIWPAYWLVGGGWPANGEIDIIEYVDDGTNFNHMTLHTRDACDQSNDTGAFLGNWTRGGDPNGLDTDCYIYGSANVGCGIEALNETIGASWNENGGGVYATEWARDEFIRIWIFKKGSVPADITNGTPNPTNWGKPMAYFTLGTICDPNHFNWMSIIINLTFCGDWAGQVYPGGWNACKDAVLNMPQNYTEAYWLINSLKVYQNELTSCVDYLGSCVSGKDCCSGLCFNLQCH</sequence>
<protein>
    <submittedName>
        <fullName evidence="5">GH16 domain-containing protein</fullName>
    </submittedName>
</protein>
<dbReference type="Pfam" id="PF26113">
    <property type="entry name" value="GH16_XgeA"/>
    <property type="match status" value="1"/>
</dbReference>
<dbReference type="Gene3D" id="2.60.120.200">
    <property type="match status" value="1"/>
</dbReference>
<feature type="domain" description="GH16" evidence="3">
    <location>
        <begin position="368"/>
        <end position="643"/>
    </location>
</feature>
<dbReference type="Proteomes" id="UP000887540">
    <property type="component" value="Unplaced"/>
</dbReference>
<dbReference type="InterPro" id="IPR013320">
    <property type="entry name" value="ConA-like_dom_sf"/>
</dbReference>
<dbReference type="InterPro" id="IPR003609">
    <property type="entry name" value="Pan_app"/>
</dbReference>
<reference evidence="5" key="1">
    <citation type="submission" date="2022-11" db="UniProtKB">
        <authorList>
            <consortium name="WormBaseParasite"/>
        </authorList>
    </citation>
    <scope>IDENTIFICATION</scope>
</reference>
<dbReference type="InterPro" id="IPR000177">
    <property type="entry name" value="Apple"/>
</dbReference>
<dbReference type="WBParaSite" id="ACRNAN_scaffold8023.g21010.t1">
    <property type="protein sequence ID" value="ACRNAN_scaffold8023.g21010.t1"/>
    <property type="gene ID" value="ACRNAN_scaffold8023.g21010"/>
</dbReference>
<dbReference type="InterPro" id="IPR000757">
    <property type="entry name" value="Beta-glucanase-like"/>
</dbReference>
<evidence type="ECO:0000256" key="1">
    <source>
        <dbReference type="ARBA" id="ARBA00022737"/>
    </source>
</evidence>
<evidence type="ECO:0000313" key="4">
    <source>
        <dbReference type="Proteomes" id="UP000887540"/>
    </source>
</evidence>
<name>A0A914EG74_9BILA</name>
<dbReference type="PROSITE" id="PS51762">
    <property type="entry name" value="GH16_2"/>
    <property type="match status" value="1"/>
</dbReference>
<dbReference type="SUPFAM" id="SSF49899">
    <property type="entry name" value="Concanavalin A-like lectins/glucanases"/>
    <property type="match status" value="1"/>
</dbReference>
<organism evidence="4 5">
    <name type="scientific">Acrobeloides nanus</name>
    <dbReference type="NCBI Taxonomy" id="290746"/>
    <lineage>
        <taxon>Eukaryota</taxon>
        <taxon>Metazoa</taxon>
        <taxon>Ecdysozoa</taxon>
        <taxon>Nematoda</taxon>
        <taxon>Chromadorea</taxon>
        <taxon>Rhabditida</taxon>
        <taxon>Tylenchina</taxon>
        <taxon>Cephalobomorpha</taxon>
        <taxon>Cephaloboidea</taxon>
        <taxon>Cephalobidae</taxon>
        <taxon>Acrobeloides</taxon>
    </lineage>
</organism>
<dbReference type="GO" id="GO:0009251">
    <property type="term" value="P:glucan catabolic process"/>
    <property type="evidence" value="ECO:0007669"/>
    <property type="project" value="TreeGrafter"/>
</dbReference>
<evidence type="ECO:0000259" key="3">
    <source>
        <dbReference type="PROSITE" id="PS51762"/>
    </source>
</evidence>